<reference evidence="7 8" key="1">
    <citation type="journal article" date="2021" name="BMC Genomics">
        <title>Datura genome reveals duplications of psychoactive alkaloid biosynthetic genes and high mutation rate following tissue culture.</title>
        <authorList>
            <person name="Rajewski A."/>
            <person name="Carter-House D."/>
            <person name="Stajich J."/>
            <person name="Litt A."/>
        </authorList>
    </citation>
    <scope>NUCLEOTIDE SEQUENCE [LARGE SCALE GENOMIC DNA]</scope>
    <source>
        <strain evidence="7">AR-01</strain>
    </source>
</reference>
<evidence type="ECO:0000256" key="1">
    <source>
        <dbReference type="ARBA" id="ARBA00012452"/>
    </source>
</evidence>
<evidence type="ECO:0000256" key="3">
    <source>
        <dbReference type="ARBA" id="ARBA00047960"/>
    </source>
</evidence>
<dbReference type="Gene3D" id="3.40.30.10">
    <property type="entry name" value="Glutaredoxin"/>
    <property type="match status" value="1"/>
</dbReference>
<dbReference type="SUPFAM" id="SSF47616">
    <property type="entry name" value="GST C-terminal domain-like"/>
    <property type="match status" value="1"/>
</dbReference>
<dbReference type="SUPFAM" id="SSF52833">
    <property type="entry name" value="Thioredoxin-like"/>
    <property type="match status" value="1"/>
</dbReference>
<comment type="catalytic activity">
    <reaction evidence="3">
        <text>RX + glutathione = an S-substituted glutathione + a halide anion + H(+)</text>
        <dbReference type="Rhea" id="RHEA:16437"/>
        <dbReference type="ChEBI" id="CHEBI:15378"/>
        <dbReference type="ChEBI" id="CHEBI:16042"/>
        <dbReference type="ChEBI" id="CHEBI:17792"/>
        <dbReference type="ChEBI" id="CHEBI:57925"/>
        <dbReference type="ChEBI" id="CHEBI:90779"/>
        <dbReference type="EC" id="2.5.1.18"/>
    </reaction>
</comment>
<gene>
    <name evidence="7" type="ORF">HAX54_005177</name>
</gene>
<evidence type="ECO:0000313" key="7">
    <source>
        <dbReference type="EMBL" id="MCD7467634.1"/>
    </source>
</evidence>
<dbReference type="PANTHER" id="PTHR11260">
    <property type="entry name" value="GLUTATHIONE S-TRANSFERASE, GST, SUPERFAMILY, GST DOMAIN CONTAINING"/>
    <property type="match status" value="1"/>
</dbReference>
<dbReference type="EC" id="2.5.1.18" evidence="1"/>
<keyword evidence="2" id="KW-0808">Transferase</keyword>
<proteinExistence type="inferred from homology"/>
<dbReference type="SFLD" id="SFLDS00019">
    <property type="entry name" value="Glutathione_Transferase_(cytos"/>
    <property type="match status" value="1"/>
</dbReference>
<evidence type="ECO:0000259" key="6">
    <source>
        <dbReference type="PROSITE" id="PS50405"/>
    </source>
</evidence>
<comment type="caution">
    <text evidence="7">The sequence shown here is derived from an EMBL/GenBank/DDBJ whole genome shotgun (WGS) entry which is preliminary data.</text>
</comment>
<feature type="domain" description="GST C-terminal" evidence="6">
    <location>
        <begin position="98"/>
        <end position="227"/>
    </location>
</feature>
<evidence type="ECO:0000256" key="4">
    <source>
        <dbReference type="RuleBase" id="RU003494"/>
    </source>
</evidence>
<dbReference type="CDD" id="cd03185">
    <property type="entry name" value="GST_C_Tau"/>
    <property type="match status" value="1"/>
</dbReference>
<dbReference type="CDD" id="cd03058">
    <property type="entry name" value="GST_N_Tau"/>
    <property type="match status" value="1"/>
</dbReference>
<dbReference type="EMBL" id="JACEIK010001252">
    <property type="protein sequence ID" value="MCD7467634.1"/>
    <property type="molecule type" value="Genomic_DNA"/>
</dbReference>
<dbReference type="InterPro" id="IPR045073">
    <property type="entry name" value="Omega/Tau-like"/>
</dbReference>
<dbReference type="InterPro" id="IPR045074">
    <property type="entry name" value="GST_C_Tau"/>
</dbReference>
<sequence length="230" mass="26796">MIFNREMENDEVILLGFWPSYFAARVRVALAEKGIEYEYKEEDMLSGNRSPLLQQMNPVHRKIPVLIHNGKPVCESLVAVEYIDEVWKDDKALLLPSDPYERAQARFWADYTAKKLYDFGKSLWDTKREEIERGKKDFIDSLKLLECEALGDKPYFGGESLGFVDVALIGFYSWFYAYETFGNFCMEAECPKLVAWGKRCMKRESVSKSLADPLKVYELLLQFRKNYGVE</sequence>
<dbReference type="Pfam" id="PF02798">
    <property type="entry name" value="GST_N"/>
    <property type="match status" value="1"/>
</dbReference>
<evidence type="ECO:0000259" key="5">
    <source>
        <dbReference type="PROSITE" id="PS50404"/>
    </source>
</evidence>
<evidence type="ECO:0000313" key="8">
    <source>
        <dbReference type="Proteomes" id="UP000823775"/>
    </source>
</evidence>
<dbReference type="InterPro" id="IPR036282">
    <property type="entry name" value="Glutathione-S-Trfase_C_sf"/>
</dbReference>
<dbReference type="InterPro" id="IPR010987">
    <property type="entry name" value="Glutathione-S-Trfase_C-like"/>
</dbReference>
<feature type="domain" description="GST N-terminal" evidence="5">
    <location>
        <begin position="10"/>
        <end position="91"/>
    </location>
</feature>
<evidence type="ECO:0000256" key="2">
    <source>
        <dbReference type="ARBA" id="ARBA00022679"/>
    </source>
</evidence>
<name>A0ABS8TAM1_DATST</name>
<dbReference type="SFLD" id="SFLDG01152">
    <property type="entry name" value="Main.3:_Omega-_and_Tau-like"/>
    <property type="match status" value="1"/>
</dbReference>
<accession>A0ABS8TAM1</accession>
<comment type="similarity">
    <text evidence="4">Belongs to the GST superfamily.</text>
</comment>
<dbReference type="Proteomes" id="UP000823775">
    <property type="component" value="Unassembled WGS sequence"/>
</dbReference>
<dbReference type="SFLD" id="SFLDG00358">
    <property type="entry name" value="Main_(cytGST)"/>
    <property type="match status" value="1"/>
</dbReference>
<dbReference type="InterPro" id="IPR004045">
    <property type="entry name" value="Glutathione_S-Trfase_N"/>
</dbReference>
<dbReference type="PROSITE" id="PS50404">
    <property type="entry name" value="GST_NTER"/>
    <property type="match status" value="1"/>
</dbReference>
<dbReference type="InterPro" id="IPR040079">
    <property type="entry name" value="Glutathione_S-Trfase"/>
</dbReference>
<dbReference type="InterPro" id="IPR036249">
    <property type="entry name" value="Thioredoxin-like_sf"/>
</dbReference>
<dbReference type="InterPro" id="IPR004046">
    <property type="entry name" value="GST_C"/>
</dbReference>
<dbReference type="Gene3D" id="1.20.1050.10">
    <property type="match status" value="1"/>
</dbReference>
<dbReference type="PANTHER" id="PTHR11260:SF773">
    <property type="entry name" value="GLUTATHIONE S-TRANSFERASE U26"/>
    <property type="match status" value="1"/>
</dbReference>
<keyword evidence="8" id="KW-1185">Reference proteome</keyword>
<dbReference type="Pfam" id="PF00043">
    <property type="entry name" value="GST_C"/>
    <property type="match status" value="1"/>
</dbReference>
<protein>
    <recommendedName>
        <fullName evidence="1">glutathione transferase</fullName>
        <ecNumber evidence="1">2.5.1.18</ecNumber>
    </recommendedName>
</protein>
<dbReference type="PROSITE" id="PS50405">
    <property type="entry name" value="GST_CTER"/>
    <property type="match status" value="1"/>
</dbReference>
<organism evidence="7 8">
    <name type="scientific">Datura stramonium</name>
    <name type="common">Jimsonweed</name>
    <name type="synonym">Common thornapple</name>
    <dbReference type="NCBI Taxonomy" id="4076"/>
    <lineage>
        <taxon>Eukaryota</taxon>
        <taxon>Viridiplantae</taxon>
        <taxon>Streptophyta</taxon>
        <taxon>Embryophyta</taxon>
        <taxon>Tracheophyta</taxon>
        <taxon>Spermatophyta</taxon>
        <taxon>Magnoliopsida</taxon>
        <taxon>eudicotyledons</taxon>
        <taxon>Gunneridae</taxon>
        <taxon>Pentapetalae</taxon>
        <taxon>asterids</taxon>
        <taxon>lamiids</taxon>
        <taxon>Solanales</taxon>
        <taxon>Solanaceae</taxon>
        <taxon>Solanoideae</taxon>
        <taxon>Datureae</taxon>
        <taxon>Datura</taxon>
    </lineage>
</organism>